<dbReference type="SUPFAM" id="SSF51735">
    <property type="entry name" value="NAD(P)-binding Rossmann-fold domains"/>
    <property type="match status" value="1"/>
</dbReference>
<dbReference type="Pfam" id="PF13561">
    <property type="entry name" value="adh_short_C2"/>
    <property type="match status" value="1"/>
</dbReference>
<evidence type="ECO:0000256" key="7">
    <source>
        <dbReference type="ARBA" id="ARBA00039145"/>
    </source>
</evidence>
<evidence type="ECO:0000256" key="5">
    <source>
        <dbReference type="ARBA" id="ARBA00037508"/>
    </source>
</evidence>
<dbReference type="PRINTS" id="PR00081">
    <property type="entry name" value="GDHRDH"/>
</dbReference>
<evidence type="ECO:0000256" key="8">
    <source>
        <dbReference type="ARBA" id="ARBA00039631"/>
    </source>
</evidence>
<dbReference type="InterPro" id="IPR020904">
    <property type="entry name" value="Sc_DH/Rdtase_CS"/>
</dbReference>
<organism evidence="12 13">
    <name type="scientific">Aliikangiella marina</name>
    <dbReference type="NCBI Taxonomy" id="1712262"/>
    <lineage>
        <taxon>Bacteria</taxon>
        <taxon>Pseudomonadati</taxon>
        <taxon>Pseudomonadota</taxon>
        <taxon>Gammaproteobacteria</taxon>
        <taxon>Oceanospirillales</taxon>
        <taxon>Pleioneaceae</taxon>
        <taxon>Aliikangiella</taxon>
    </lineage>
</organism>
<accession>A0A545T7F9</accession>
<dbReference type="EC" id="1.5.1.3" evidence="1"/>
<evidence type="ECO:0000256" key="10">
    <source>
        <dbReference type="ARBA" id="ARBA00048873"/>
    </source>
</evidence>
<gene>
    <name evidence="12" type="primary">folM</name>
    <name evidence="12" type="ORF">FLL45_17085</name>
</gene>
<comment type="catalytic activity">
    <reaction evidence="10">
        <text>(6S)-5,6,7,8-tetrahydrofolate + NADP(+) = 7,8-dihydrofolate + NADPH + H(+)</text>
        <dbReference type="Rhea" id="RHEA:15009"/>
        <dbReference type="ChEBI" id="CHEBI:15378"/>
        <dbReference type="ChEBI" id="CHEBI:57451"/>
        <dbReference type="ChEBI" id="CHEBI:57453"/>
        <dbReference type="ChEBI" id="CHEBI:57783"/>
        <dbReference type="ChEBI" id="CHEBI:58349"/>
        <dbReference type="EC" id="1.5.1.3"/>
    </reaction>
</comment>
<sequence>MNNPVLITGVGKRIGYQLAKHFLENDVPVIGTYRSHYDTIDELTQMGAKLFQVDFYVTAKVDEFCESVKSQFDHLRAIIHNASDWIPEKVERPNDEIFDKMMTIHGKIPYQLNLAFADLLSNTTDDMADIIHFTDYVAQTGSKKHIAYAASKAALENLTLSFATLLSPKIKVNSIAPALIKFNPGDDEAYKQKAVNKALLPREGGYSEVIDTVDYIMRSQYVTGRCFALDGGRHLK</sequence>
<keyword evidence="4 12" id="KW-0560">Oxidoreductase</keyword>
<dbReference type="Proteomes" id="UP000317839">
    <property type="component" value="Unassembled WGS sequence"/>
</dbReference>
<evidence type="ECO:0000256" key="9">
    <source>
        <dbReference type="ARBA" id="ARBA00042299"/>
    </source>
</evidence>
<comment type="function">
    <text evidence="5">Catalyzes the reduction of dihydromonapterin to tetrahydromonapterin. Also has lower activity with dihydrofolate.</text>
</comment>
<protein>
    <recommendedName>
        <fullName evidence="8">Dihydromonapterin reductase</fullName>
        <ecNumber evidence="1">1.5.1.3</ecNumber>
        <ecNumber evidence="7">1.5.1.50</ecNumber>
    </recommendedName>
    <alternativeName>
        <fullName evidence="9">Dihydrofolate reductase</fullName>
    </alternativeName>
</protein>
<dbReference type="InterPro" id="IPR002347">
    <property type="entry name" value="SDR_fam"/>
</dbReference>
<dbReference type="GO" id="GO:0006730">
    <property type="term" value="P:one-carbon metabolic process"/>
    <property type="evidence" value="ECO:0007669"/>
    <property type="project" value="UniProtKB-KW"/>
</dbReference>
<name>A0A545T7F9_9GAMM</name>
<evidence type="ECO:0000256" key="3">
    <source>
        <dbReference type="ARBA" id="ARBA00022857"/>
    </source>
</evidence>
<evidence type="ECO:0000313" key="13">
    <source>
        <dbReference type="Proteomes" id="UP000317839"/>
    </source>
</evidence>
<evidence type="ECO:0000256" key="11">
    <source>
        <dbReference type="ARBA" id="ARBA00049376"/>
    </source>
</evidence>
<dbReference type="GO" id="GO:0004146">
    <property type="term" value="F:dihydrofolate reductase activity"/>
    <property type="evidence" value="ECO:0007669"/>
    <property type="project" value="UniProtKB-EC"/>
</dbReference>
<proteinExistence type="inferred from homology"/>
<dbReference type="EC" id="1.5.1.50" evidence="7"/>
<dbReference type="OrthoDB" id="9793499at2"/>
<evidence type="ECO:0000256" key="2">
    <source>
        <dbReference type="ARBA" id="ARBA00022563"/>
    </source>
</evidence>
<dbReference type="PANTHER" id="PTHR43639:SF6">
    <property type="entry name" value="DIHYDROMONAPTERIN REDUCTASE"/>
    <property type="match status" value="1"/>
</dbReference>
<keyword evidence="13" id="KW-1185">Reference proteome</keyword>
<comment type="catalytic activity">
    <reaction evidence="11">
        <text>7,8-dihydromonapterin + NADPH + H(+) = 5,6,7,8-tetrahydromonapterin + NADP(+)</text>
        <dbReference type="Rhea" id="RHEA:34847"/>
        <dbReference type="ChEBI" id="CHEBI:15378"/>
        <dbReference type="ChEBI" id="CHEBI:57783"/>
        <dbReference type="ChEBI" id="CHEBI:58349"/>
        <dbReference type="ChEBI" id="CHEBI:71175"/>
        <dbReference type="ChEBI" id="CHEBI:71177"/>
        <dbReference type="EC" id="1.5.1.50"/>
    </reaction>
</comment>
<dbReference type="EMBL" id="VIKR01000004">
    <property type="protein sequence ID" value="TQV73164.1"/>
    <property type="molecule type" value="Genomic_DNA"/>
</dbReference>
<dbReference type="AlphaFoldDB" id="A0A545T7F9"/>
<dbReference type="PROSITE" id="PS00061">
    <property type="entry name" value="ADH_SHORT"/>
    <property type="match status" value="1"/>
</dbReference>
<reference evidence="12 13" key="1">
    <citation type="submission" date="2019-06" db="EMBL/GenBank/DDBJ databases">
        <title>Draft genome of Aliikangiella marina GYP-15.</title>
        <authorList>
            <person name="Wang G."/>
        </authorList>
    </citation>
    <scope>NUCLEOTIDE SEQUENCE [LARGE SCALE GENOMIC DNA]</scope>
    <source>
        <strain evidence="12 13">GYP-15</strain>
    </source>
</reference>
<evidence type="ECO:0000256" key="4">
    <source>
        <dbReference type="ARBA" id="ARBA00023002"/>
    </source>
</evidence>
<keyword evidence="3" id="KW-0521">NADP</keyword>
<dbReference type="NCBIfam" id="NF005066">
    <property type="entry name" value="PRK06483.1"/>
    <property type="match status" value="1"/>
</dbReference>
<evidence type="ECO:0000313" key="12">
    <source>
        <dbReference type="EMBL" id="TQV73164.1"/>
    </source>
</evidence>
<dbReference type="InterPro" id="IPR036291">
    <property type="entry name" value="NAD(P)-bd_dom_sf"/>
</dbReference>
<keyword evidence="2" id="KW-0554">One-carbon metabolism</keyword>
<dbReference type="Gene3D" id="3.40.50.720">
    <property type="entry name" value="NAD(P)-binding Rossmann-like Domain"/>
    <property type="match status" value="1"/>
</dbReference>
<dbReference type="PANTHER" id="PTHR43639">
    <property type="entry name" value="OXIDOREDUCTASE, SHORT-CHAIN DEHYDROGENASE/REDUCTASE FAMILY (AFU_ORTHOLOGUE AFUA_5G02870)"/>
    <property type="match status" value="1"/>
</dbReference>
<dbReference type="RefSeq" id="WP_142943296.1">
    <property type="nucleotide sequence ID" value="NZ_VIKR01000004.1"/>
</dbReference>
<comment type="similarity">
    <text evidence="6">Belongs to the short-chain dehydrogenases/reductases (SDR) family. FolM subfamily.</text>
</comment>
<comment type="caution">
    <text evidence="12">The sequence shown here is derived from an EMBL/GenBank/DDBJ whole genome shotgun (WGS) entry which is preliminary data.</text>
</comment>
<evidence type="ECO:0000256" key="6">
    <source>
        <dbReference type="ARBA" id="ARBA00038212"/>
    </source>
</evidence>
<evidence type="ECO:0000256" key="1">
    <source>
        <dbReference type="ARBA" id="ARBA00012856"/>
    </source>
</evidence>